<proteinExistence type="predicted"/>
<evidence type="ECO:0000256" key="1">
    <source>
        <dbReference type="SAM" id="Phobius"/>
    </source>
</evidence>
<name>S7Q2I9_GLOTA</name>
<dbReference type="Pfam" id="PF24800">
    <property type="entry name" value="DUF7702"/>
    <property type="match status" value="1"/>
</dbReference>
<keyword evidence="1" id="KW-0472">Membrane</keyword>
<dbReference type="Proteomes" id="UP000030669">
    <property type="component" value="Unassembled WGS sequence"/>
</dbReference>
<feature type="transmembrane region" description="Helical" evidence="1">
    <location>
        <begin position="43"/>
        <end position="64"/>
    </location>
</feature>
<feature type="transmembrane region" description="Helical" evidence="1">
    <location>
        <begin position="219"/>
        <end position="237"/>
    </location>
</feature>
<keyword evidence="1" id="KW-1133">Transmembrane helix</keyword>
<dbReference type="RefSeq" id="XP_007867524.1">
    <property type="nucleotide sequence ID" value="XM_007869333.1"/>
</dbReference>
<accession>S7Q2I9</accession>
<evidence type="ECO:0000259" key="2">
    <source>
        <dbReference type="Pfam" id="PF24800"/>
    </source>
</evidence>
<evidence type="ECO:0000313" key="4">
    <source>
        <dbReference type="Proteomes" id="UP000030669"/>
    </source>
</evidence>
<feature type="transmembrane region" description="Helical" evidence="1">
    <location>
        <begin position="257"/>
        <end position="279"/>
    </location>
</feature>
<organism evidence="3 4">
    <name type="scientific">Gloeophyllum trabeum (strain ATCC 11539 / FP-39264 / Madison 617)</name>
    <name type="common">Brown rot fungus</name>
    <dbReference type="NCBI Taxonomy" id="670483"/>
    <lineage>
        <taxon>Eukaryota</taxon>
        <taxon>Fungi</taxon>
        <taxon>Dikarya</taxon>
        <taxon>Basidiomycota</taxon>
        <taxon>Agaricomycotina</taxon>
        <taxon>Agaricomycetes</taxon>
        <taxon>Gloeophyllales</taxon>
        <taxon>Gloeophyllaceae</taxon>
        <taxon>Gloeophyllum</taxon>
    </lineage>
</organism>
<dbReference type="HOGENOM" id="CLU_092145_0_0_1"/>
<dbReference type="KEGG" id="gtr:GLOTRDRAFT_130597"/>
<evidence type="ECO:0000313" key="3">
    <source>
        <dbReference type="EMBL" id="EPQ54216.1"/>
    </source>
</evidence>
<sequence length="292" mass="31413">MSSESLNYAKLGGIHSVAAAVVFAVAYLPLLGYNIVRAFQRPTYVLIALALFCAIRVSAFAIRAALAASSTAGENEDLFIAEQILYNAGFFGLLYSAYTLVLDRDQMAGQRDMPGLFGLATRITRNRHLIRIALLVAVVIGINGAIDEISGGTSSKVSTGETLRRASTYVFLAVTILMAFRTFVLALEHGNSPPGYNTEIELGNYTSPISNPAFGARHGIFVLAAISILLLVRDIFYTVTLGSTNASMEAKATNETFFYPLVALPELLAVVLFAVPGLVPSRRELQMYSAKA</sequence>
<dbReference type="OrthoDB" id="5389493at2759"/>
<feature type="transmembrane region" description="Helical" evidence="1">
    <location>
        <begin position="12"/>
        <end position="31"/>
    </location>
</feature>
<dbReference type="OMA" id="NRRIFRF"/>
<gene>
    <name evidence="3" type="ORF">GLOTRDRAFT_130597</name>
</gene>
<dbReference type="GeneID" id="19302135"/>
<keyword evidence="4" id="KW-1185">Reference proteome</keyword>
<feature type="transmembrane region" description="Helical" evidence="1">
    <location>
        <begin position="129"/>
        <end position="146"/>
    </location>
</feature>
<feature type="transmembrane region" description="Helical" evidence="1">
    <location>
        <begin position="166"/>
        <end position="187"/>
    </location>
</feature>
<keyword evidence="1" id="KW-0812">Transmembrane</keyword>
<reference evidence="3 4" key="1">
    <citation type="journal article" date="2012" name="Science">
        <title>The Paleozoic origin of enzymatic lignin decomposition reconstructed from 31 fungal genomes.</title>
        <authorList>
            <person name="Floudas D."/>
            <person name="Binder M."/>
            <person name="Riley R."/>
            <person name="Barry K."/>
            <person name="Blanchette R.A."/>
            <person name="Henrissat B."/>
            <person name="Martinez A.T."/>
            <person name="Otillar R."/>
            <person name="Spatafora J.W."/>
            <person name="Yadav J.S."/>
            <person name="Aerts A."/>
            <person name="Benoit I."/>
            <person name="Boyd A."/>
            <person name="Carlson A."/>
            <person name="Copeland A."/>
            <person name="Coutinho P.M."/>
            <person name="de Vries R.P."/>
            <person name="Ferreira P."/>
            <person name="Findley K."/>
            <person name="Foster B."/>
            <person name="Gaskell J."/>
            <person name="Glotzer D."/>
            <person name="Gorecki P."/>
            <person name="Heitman J."/>
            <person name="Hesse C."/>
            <person name="Hori C."/>
            <person name="Igarashi K."/>
            <person name="Jurgens J.A."/>
            <person name="Kallen N."/>
            <person name="Kersten P."/>
            <person name="Kohler A."/>
            <person name="Kuees U."/>
            <person name="Kumar T.K.A."/>
            <person name="Kuo A."/>
            <person name="LaButti K."/>
            <person name="Larrondo L.F."/>
            <person name="Lindquist E."/>
            <person name="Ling A."/>
            <person name="Lombard V."/>
            <person name="Lucas S."/>
            <person name="Lundell T."/>
            <person name="Martin R."/>
            <person name="McLaughlin D.J."/>
            <person name="Morgenstern I."/>
            <person name="Morin E."/>
            <person name="Murat C."/>
            <person name="Nagy L.G."/>
            <person name="Nolan M."/>
            <person name="Ohm R.A."/>
            <person name="Patyshakuliyeva A."/>
            <person name="Rokas A."/>
            <person name="Ruiz-Duenas F.J."/>
            <person name="Sabat G."/>
            <person name="Salamov A."/>
            <person name="Samejima M."/>
            <person name="Schmutz J."/>
            <person name="Slot J.C."/>
            <person name="St John F."/>
            <person name="Stenlid J."/>
            <person name="Sun H."/>
            <person name="Sun S."/>
            <person name="Syed K."/>
            <person name="Tsang A."/>
            <person name="Wiebenga A."/>
            <person name="Young D."/>
            <person name="Pisabarro A."/>
            <person name="Eastwood D.C."/>
            <person name="Martin F."/>
            <person name="Cullen D."/>
            <person name="Grigoriev I.V."/>
            <person name="Hibbett D.S."/>
        </authorList>
    </citation>
    <scope>NUCLEOTIDE SEQUENCE [LARGE SCALE GENOMIC DNA]</scope>
    <source>
        <strain evidence="3 4">ATCC 11539</strain>
    </source>
</reference>
<dbReference type="InterPro" id="IPR056119">
    <property type="entry name" value="DUF7702"/>
</dbReference>
<dbReference type="eggNOG" id="ENOG502SNNN">
    <property type="taxonomic scope" value="Eukaryota"/>
</dbReference>
<feature type="domain" description="DUF7702" evidence="2">
    <location>
        <begin position="37"/>
        <end position="191"/>
    </location>
</feature>
<dbReference type="EMBL" id="KB469304">
    <property type="protein sequence ID" value="EPQ54216.1"/>
    <property type="molecule type" value="Genomic_DNA"/>
</dbReference>
<feature type="transmembrane region" description="Helical" evidence="1">
    <location>
        <begin position="84"/>
        <end position="102"/>
    </location>
</feature>
<dbReference type="AlphaFoldDB" id="S7Q2I9"/>
<protein>
    <recommendedName>
        <fullName evidence="2">DUF7702 domain-containing protein</fullName>
    </recommendedName>
</protein>